<feature type="domain" description="Glycosyltransferase subfamily 4-like N-terminal" evidence="2">
    <location>
        <begin position="11"/>
        <end position="174"/>
    </location>
</feature>
<keyword evidence="4" id="KW-1185">Reference proteome</keyword>
<evidence type="ECO:0000259" key="2">
    <source>
        <dbReference type="Pfam" id="PF13579"/>
    </source>
</evidence>
<accession>A0A0K6I6K0</accession>
<feature type="domain" description="Glycosyl transferase family 1" evidence="1">
    <location>
        <begin position="193"/>
        <end position="343"/>
    </location>
</feature>
<dbReference type="PANTHER" id="PTHR45947">
    <property type="entry name" value="SULFOQUINOVOSYL TRANSFERASE SQD2"/>
    <property type="match status" value="1"/>
</dbReference>
<dbReference type="InterPro" id="IPR050194">
    <property type="entry name" value="Glycosyltransferase_grp1"/>
</dbReference>
<dbReference type="InterPro" id="IPR028098">
    <property type="entry name" value="Glyco_trans_4-like_N"/>
</dbReference>
<dbReference type="EMBL" id="CYHF01000007">
    <property type="protein sequence ID" value="CUA98673.1"/>
    <property type="molecule type" value="Genomic_DNA"/>
</dbReference>
<dbReference type="STRING" id="339866.GCA_001418255_02229"/>
<sequence length="381" mass="40911">MVVDGRYPATGGAEMQARLLSRSFAAAGHHVRVLVPRLDRSLPTVDDVDGVPVVRLGYPRIKGAGAILLNLRFAFWLLRHQGEFDAVHIHMMHNLAGAAGWIKRWLKPTVIVKVSGAAEFQGGILDPSLSGNLVHRVLRGGAQRLDGYQCISQRTAQIMEQAGFEKSRLYLLPNAVDLARFAPPPSRDQSTLRAVFVGRHVPVKGLNVLLAAWAKAALPAGAQLTVAGDGPERNRLVALANQLGIAQSVAFPGLVHDVPTLLRAHNLYVQASHQEGLPNAVLEAMANGLPTIATRISGHEDVVTDGVTGLLVPANQVDALEQALSKLAGEPDARQTMGAAARHFVEQKYSTESVMESLLAVYRRDSASIPQHPGLNIHASQ</sequence>
<dbReference type="PANTHER" id="PTHR45947:SF3">
    <property type="entry name" value="SULFOQUINOVOSYL TRANSFERASE SQD2"/>
    <property type="match status" value="1"/>
</dbReference>
<dbReference type="CDD" id="cd03801">
    <property type="entry name" value="GT4_PimA-like"/>
    <property type="match status" value="1"/>
</dbReference>
<gene>
    <name evidence="3" type="ORF">Ga0061069_107190</name>
</gene>
<proteinExistence type="predicted"/>
<reference evidence="4" key="1">
    <citation type="submission" date="2015-08" db="EMBL/GenBank/DDBJ databases">
        <authorList>
            <person name="Varghese N."/>
        </authorList>
    </citation>
    <scope>NUCLEOTIDE SEQUENCE [LARGE SCALE GENOMIC DNA]</scope>
    <source>
        <strain evidence="4">DSM 18181</strain>
    </source>
</reference>
<dbReference type="Pfam" id="PF13579">
    <property type="entry name" value="Glyco_trans_4_4"/>
    <property type="match status" value="1"/>
</dbReference>
<organism evidence="3 4">
    <name type="scientific">Thiomonas bhubaneswarensis</name>
    <dbReference type="NCBI Taxonomy" id="339866"/>
    <lineage>
        <taxon>Bacteria</taxon>
        <taxon>Pseudomonadati</taxon>
        <taxon>Pseudomonadota</taxon>
        <taxon>Betaproteobacteria</taxon>
        <taxon>Burkholderiales</taxon>
        <taxon>Thiomonas</taxon>
    </lineage>
</organism>
<dbReference type="Gene3D" id="3.40.50.2000">
    <property type="entry name" value="Glycogen Phosphorylase B"/>
    <property type="match status" value="2"/>
</dbReference>
<dbReference type="GO" id="GO:0016757">
    <property type="term" value="F:glycosyltransferase activity"/>
    <property type="evidence" value="ECO:0007669"/>
    <property type="project" value="InterPro"/>
</dbReference>
<evidence type="ECO:0000313" key="3">
    <source>
        <dbReference type="EMBL" id="CUA98673.1"/>
    </source>
</evidence>
<dbReference type="SUPFAM" id="SSF53756">
    <property type="entry name" value="UDP-Glycosyltransferase/glycogen phosphorylase"/>
    <property type="match status" value="1"/>
</dbReference>
<dbReference type="Proteomes" id="UP000183649">
    <property type="component" value="Unassembled WGS sequence"/>
</dbReference>
<dbReference type="Pfam" id="PF00534">
    <property type="entry name" value="Glycos_transf_1"/>
    <property type="match status" value="1"/>
</dbReference>
<protein>
    <submittedName>
        <fullName evidence="3">Glycosyltransferase involved in cell wall bisynthesis</fullName>
    </submittedName>
</protein>
<dbReference type="InterPro" id="IPR001296">
    <property type="entry name" value="Glyco_trans_1"/>
</dbReference>
<evidence type="ECO:0000259" key="1">
    <source>
        <dbReference type="Pfam" id="PF00534"/>
    </source>
</evidence>
<dbReference type="AlphaFoldDB" id="A0A0K6I6K0"/>
<name>A0A0K6I6K0_9BURK</name>
<evidence type="ECO:0000313" key="4">
    <source>
        <dbReference type="Proteomes" id="UP000183649"/>
    </source>
</evidence>
<keyword evidence="3" id="KW-0808">Transferase</keyword>